<accession>A0A518DUI8</accession>
<name>A0A518DUI8_9BACT</name>
<dbReference type="AlphaFoldDB" id="A0A518DUI8"/>
<dbReference type="Proteomes" id="UP000317648">
    <property type="component" value="Chromosome"/>
</dbReference>
<gene>
    <name evidence="2" type="ORF">Pla8534_33180</name>
</gene>
<reference evidence="2 3" key="1">
    <citation type="submission" date="2019-02" db="EMBL/GenBank/DDBJ databases">
        <title>Deep-cultivation of Planctomycetes and their phenomic and genomic characterization uncovers novel biology.</title>
        <authorList>
            <person name="Wiegand S."/>
            <person name="Jogler M."/>
            <person name="Boedeker C."/>
            <person name="Pinto D."/>
            <person name="Vollmers J."/>
            <person name="Rivas-Marin E."/>
            <person name="Kohn T."/>
            <person name="Peeters S.H."/>
            <person name="Heuer A."/>
            <person name="Rast P."/>
            <person name="Oberbeckmann S."/>
            <person name="Bunk B."/>
            <person name="Jeske O."/>
            <person name="Meyerdierks A."/>
            <person name="Storesund J.E."/>
            <person name="Kallscheuer N."/>
            <person name="Luecker S."/>
            <person name="Lage O.M."/>
            <person name="Pohl T."/>
            <person name="Merkel B.J."/>
            <person name="Hornburger P."/>
            <person name="Mueller R.-W."/>
            <person name="Bruemmer F."/>
            <person name="Labrenz M."/>
            <person name="Spormann A.M."/>
            <person name="Op den Camp H."/>
            <person name="Overmann J."/>
            <person name="Amann R."/>
            <person name="Jetten M.S.M."/>
            <person name="Mascher T."/>
            <person name="Medema M.H."/>
            <person name="Devos D.P."/>
            <person name="Kaster A.-K."/>
            <person name="Ovreas L."/>
            <person name="Rohde M."/>
            <person name="Galperin M.Y."/>
            <person name="Jogler C."/>
        </authorList>
    </citation>
    <scope>NUCLEOTIDE SEQUENCE [LARGE SCALE GENOMIC DNA]</scope>
    <source>
        <strain evidence="2 3">Pla85_3_4</strain>
    </source>
</reference>
<evidence type="ECO:0000313" key="2">
    <source>
        <dbReference type="EMBL" id="QDU95503.1"/>
    </source>
</evidence>
<proteinExistence type="predicted"/>
<protein>
    <submittedName>
        <fullName evidence="2">Uncharacterized protein</fullName>
    </submittedName>
</protein>
<organism evidence="2 3">
    <name type="scientific">Lignipirellula cremea</name>
    <dbReference type="NCBI Taxonomy" id="2528010"/>
    <lineage>
        <taxon>Bacteria</taxon>
        <taxon>Pseudomonadati</taxon>
        <taxon>Planctomycetota</taxon>
        <taxon>Planctomycetia</taxon>
        <taxon>Pirellulales</taxon>
        <taxon>Pirellulaceae</taxon>
        <taxon>Lignipirellula</taxon>
    </lineage>
</organism>
<keyword evidence="3" id="KW-1185">Reference proteome</keyword>
<feature type="region of interest" description="Disordered" evidence="1">
    <location>
        <begin position="1"/>
        <end position="74"/>
    </location>
</feature>
<dbReference type="EMBL" id="CP036433">
    <property type="protein sequence ID" value="QDU95503.1"/>
    <property type="molecule type" value="Genomic_DNA"/>
</dbReference>
<evidence type="ECO:0000256" key="1">
    <source>
        <dbReference type="SAM" id="MobiDB-lite"/>
    </source>
</evidence>
<dbReference type="KEGG" id="lcre:Pla8534_33180"/>
<evidence type="ECO:0000313" key="3">
    <source>
        <dbReference type="Proteomes" id="UP000317648"/>
    </source>
</evidence>
<sequence length="74" mass="7993">MRQAPGPSLPENDGSLTGFRSEELPGNGPGQGEAIGAKRWRDDQAITPMKSLASRASTSRVTWAGIRWRGPEPF</sequence>